<dbReference type="Proteomes" id="UP000007800">
    <property type="component" value="Unassembled WGS sequence"/>
</dbReference>
<dbReference type="GeneID" id="9051263"/>
<dbReference type="InParanoid" id="C5K488"/>
<protein>
    <submittedName>
        <fullName evidence="1">Uncharacterized protein</fullName>
    </submittedName>
</protein>
<dbReference type="AlphaFoldDB" id="C5K488"/>
<evidence type="ECO:0000313" key="1">
    <source>
        <dbReference type="EMBL" id="EER20704.1"/>
    </source>
</evidence>
<keyword evidence="2" id="KW-1185">Reference proteome</keyword>
<accession>C5K488</accession>
<sequence>MIMIGLGIQAPGLLTISESASTLHFEPDPRFERVRTEGMGAYQVYVDLRDLVECGAVTVPTSELEGEPVPEGTFGHYGKADPDENAAHFLQLQLSTLHGRRKHRVASFDSGSPSQSISDDNVVVFQFPSREKLYRIAHRLIDIIDDIAEDREGNSGEKQLPGV</sequence>
<dbReference type="EMBL" id="GG670443">
    <property type="protein sequence ID" value="EER20704.1"/>
    <property type="molecule type" value="Genomic_DNA"/>
</dbReference>
<gene>
    <name evidence="1" type="ORF">Pmar_PMAR015644</name>
</gene>
<dbReference type="OrthoDB" id="26679at2759"/>
<evidence type="ECO:0000313" key="2">
    <source>
        <dbReference type="Proteomes" id="UP000007800"/>
    </source>
</evidence>
<organism evidence="2">
    <name type="scientific">Perkinsus marinus (strain ATCC 50983 / TXsc)</name>
    <dbReference type="NCBI Taxonomy" id="423536"/>
    <lineage>
        <taxon>Eukaryota</taxon>
        <taxon>Sar</taxon>
        <taxon>Alveolata</taxon>
        <taxon>Perkinsozoa</taxon>
        <taxon>Perkinsea</taxon>
        <taxon>Perkinsida</taxon>
        <taxon>Perkinsidae</taxon>
        <taxon>Perkinsus</taxon>
    </lineage>
</organism>
<name>C5K488_PERM5</name>
<proteinExistence type="predicted"/>
<dbReference type="RefSeq" id="XP_002788908.1">
    <property type="nucleotide sequence ID" value="XM_002788862.1"/>
</dbReference>
<reference evidence="1 2" key="1">
    <citation type="submission" date="2008-07" db="EMBL/GenBank/DDBJ databases">
        <authorList>
            <person name="El-Sayed N."/>
            <person name="Caler E."/>
            <person name="Inman J."/>
            <person name="Amedeo P."/>
            <person name="Hass B."/>
            <person name="Wortman J."/>
        </authorList>
    </citation>
    <scope>NUCLEOTIDE SEQUENCE [LARGE SCALE GENOMIC DNA]</scope>
    <source>
        <strain evidence="2">ATCC 50983 / TXsc</strain>
    </source>
</reference>